<name>C0EL98_NEIFL</name>
<comment type="caution">
    <text evidence="2">The sequence shown here is derived from an EMBL/GenBank/DDBJ whole genome shotgun (WGS) entry which is preliminary data.</text>
</comment>
<protein>
    <submittedName>
        <fullName evidence="2">Uncharacterized protein</fullName>
    </submittedName>
</protein>
<evidence type="ECO:0000256" key="1">
    <source>
        <dbReference type="SAM" id="MobiDB-lite"/>
    </source>
</evidence>
<evidence type="ECO:0000313" key="2">
    <source>
        <dbReference type="EMBL" id="EEG34167.1"/>
    </source>
</evidence>
<gene>
    <name evidence="2" type="ORF">NEIFLAOT_00703</name>
</gene>
<dbReference type="AlphaFoldDB" id="C0EL98"/>
<accession>C0EL98</accession>
<evidence type="ECO:0000313" key="3">
    <source>
        <dbReference type="Proteomes" id="UP000004457"/>
    </source>
</evidence>
<keyword evidence="3" id="KW-1185">Reference proteome</keyword>
<dbReference type="EMBL" id="ACEN01000017">
    <property type="protein sequence ID" value="EEG34167.1"/>
    <property type="molecule type" value="Genomic_DNA"/>
</dbReference>
<dbReference type="Proteomes" id="UP000004457">
    <property type="component" value="Unassembled WGS sequence"/>
</dbReference>
<organism evidence="2 3">
    <name type="scientific">Neisseria flavescens NRL30031/H210</name>
    <dbReference type="NCBI Taxonomy" id="546264"/>
    <lineage>
        <taxon>Bacteria</taxon>
        <taxon>Pseudomonadati</taxon>
        <taxon>Pseudomonadota</taxon>
        <taxon>Betaproteobacteria</taxon>
        <taxon>Neisseriales</taxon>
        <taxon>Neisseriaceae</taxon>
        <taxon>Neisseria</taxon>
    </lineage>
</organism>
<proteinExistence type="predicted"/>
<feature type="region of interest" description="Disordered" evidence="1">
    <location>
        <begin position="1"/>
        <end position="20"/>
    </location>
</feature>
<reference evidence="2 3" key="1">
    <citation type="submission" date="2009-01" db="EMBL/GenBank/DDBJ databases">
        <authorList>
            <person name="Fulton L."/>
            <person name="Clifton S."/>
            <person name="Chinwalla A.T."/>
            <person name="Mitreva M."/>
            <person name="Sodergren E."/>
            <person name="Weinstock G."/>
            <person name="Clifton S."/>
            <person name="Dooling D.J."/>
            <person name="Fulton B."/>
            <person name="Minx P."/>
            <person name="Pepin K.H."/>
            <person name="Johnson M."/>
            <person name="Bhonagiri V."/>
            <person name="Nash W.E."/>
            <person name="Mardis E.R."/>
            <person name="Wilson R.K."/>
        </authorList>
    </citation>
    <scope>NUCLEOTIDE SEQUENCE [LARGE SCALE GENOMIC DNA]</scope>
    <source>
        <strain evidence="2 3">NRL30031/H210</strain>
    </source>
</reference>
<sequence>MLPNDPKPCRNSVGSKRSLGHVPTKLNIKGRLKNNFQTAFLFSFKAD</sequence>